<feature type="region of interest" description="Disordered" evidence="1">
    <location>
        <begin position="31"/>
        <end position="68"/>
    </location>
</feature>
<protein>
    <submittedName>
        <fullName evidence="2">Uncharacterized protein</fullName>
    </submittedName>
</protein>
<comment type="caution">
    <text evidence="2">The sequence shown here is derived from an EMBL/GenBank/DDBJ whole genome shotgun (WGS) entry which is preliminary data.</text>
</comment>
<dbReference type="OrthoDB" id="10585117at2759"/>
<sequence length="154" mass="16122">MLSPIYSNIFDKTNVPTRISDEDFEEIHVPTQIPDEGLGIYPITFPDPPPTPPGGGPRGPTPWPNLGESLVYTDTSKMLFVTAPVGKEKSGKKTATAASGQKQGAESSSAVNGDSETTAGPFELHGCPVQDPAAKCGSSAPQPPRSQDTAKRSS</sequence>
<reference evidence="2 3" key="1">
    <citation type="submission" date="2014-02" db="EMBL/GenBank/DDBJ databases">
        <title>The genome sequence of Colletotrichum simmondsii CBS122122.</title>
        <authorList>
            <person name="Baroncelli R."/>
            <person name="Thon M.R."/>
        </authorList>
    </citation>
    <scope>NUCLEOTIDE SEQUENCE [LARGE SCALE GENOMIC DNA]</scope>
    <source>
        <strain evidence="2 3">CBS122122</strain>
    </source>
</reference>
<evidence type="ECO:0000313" key="2">
    <source>
        <dbReference type="EMBL" id="KXH29201.1"/>
    </source>
</evidence>
<feature type="compositionally biased region" description="Polar residues" evidence="1">
    <location>
        <begin position="96"/>
        <end position="118"/>
    </location>
</feature>
<evidence type="ECO:0000256" key="1">
    <source>
        <dbReference type="SAM" id="MobiDB-lite"/>
    </source>
</evidence>
<feature type="compositionally biased region" description="Pro residues" evidence="1">
    <location>
        <begin position="45"/>
        <end position="63"/>
    </location>
</feature>
<organism evidence="2 3">
    <name type="scientific">Colletotrichum simmondsii</name>
    <dbReference type="NCBI Taxonomy" id="703756"/>
    <lineage>
        <taxon>Eukaryota</taxon>
        <taxon>Fungi</taxon>
        <taxon>Dikarya</taxon>
        <taxon>Ascomycota</taxon>
        <taxon>Pezizomycotina</taxon>
        <taxon>Sordariomycetes</taxon>
        <taxon>Hypocreomycetidae</taxon>
        <taxon>Glomerellales</taxon>
        <taxon>Glomerellaceae</taxon>
        <taxon>Colletotrichum</taxon>
        <taxon>Colletotrichum acutatum species complex</taxon>
    </lineage>
</organism>
<dbReference type="EMBL" id="JFBX01000757">
    <property type="protein sequence ID" value="KXH29201.1"/>
    <property type="molecule type" value="Genomic_DNA"/>
</dbReference>
<name>A0A135RZV6_9PEZI</name>
<proteinExistence type="predicted"/>
<feature type="region of interest" description="Disordered" evidence="1">
    <location>
        <begin position="83"/>
        <end position="154"/>
    </location>
</feature>
<evidence type="ECO:0000313" key="3">
    <source>
        <dbReference type="Proteomes" id="UP000070328"/>
    </source>
</evidence>
<gene>
    <name evidence="2" type="ORF">CSIM01_00929</name>
</gene>
<dbReference type="AlphaFoldDB" id="A0A135RZV6"/>
<dbReference type="Proteomes" id="UP000070328">
    <property type="component" value="Unassembled WGS sequence"/>
</dbReference>
<accession>A0A135RZV6</accession>
<keyword evidence="3" id="KW-1185">Reference proteome</keyword>